<reference evidence="3 4" key="1">
    <citation type="journal article" date="2014" name="PLoS Genet.">
        <title>Phylogenetically driven sequencing of extremely halophilic archaea reveals strategies for static and dynamic osmo-response.</title>
        <authorList>
            <person name="Becker E.A."/>
            <person name="Seitzer P.M."/>
            <person name="Tritt A."/>
            <person name="Larsen D."/>
            <person name="Krusor M."/>
            <person name="Yao A.I."/>
            <person name="Wu D."/>
            <person name="Madern D."/>
            <person name="Eisen J.A."/>
            <person name="Darling A.E."/>
            <person name="Facciotti M.T."/>
        </authorList>
    </citation>
    <scope>NUCLEOTIDE SEQUENCE [LARGE SCALE GENOMIC DNA]</scope>
    <source>
        <strain evidence="3 4">JCM 14663</strain>
    </source>
</reference>
<feature type="compositionally biased region" description="Acidic residues" evidence="1">
    <location>
        <begin position="24"/>
        <end position="64"/>
    </location>
</feature>
<dbReference type="AlphaFoldDB" id="L9Z463"/>
<dbReference type="InterPro" id="IPR058473">
    <property type="entry name" value="DUF8159"/>
</dbReference>
<dbReference type="PATRIC" id="fig|1230459.4.peg.1497"/>
<dbReference type="EMBL" id="AOIJ01000043">
    <property type="protein sequence ID" value="ELY81300.1"/>
    <property type="molecule type" value="Genomic_DNA"/>
</dbReference>
<dbReference type="PROSITE" id="PS51257">
    <property type="entry name" value="PROKAR_LIPOPROTEIN"/>
    <property type="match status" value="1"/>
</dbReference>
<evidence type="ECO:0000313" key="3">
    <source>
        <dbReference type="EMBL" id="ELY81300.1"/>
    </source>
</evidence>
<evidence type="ECO:0000259" key="2">
    <source>
        <dbReference type="Pfam" id="PF26490"/>
    </source>
</evidence>
<name>L9Z463_9EURY</name>
<gene>
    <name evidence="3" type="ORF">C486_07459</name>
</gene>
<dbReference type="RefSeq" id="WP_008454562.1">
    <property type="nucleotide sequence ID" value="NZ_AOIJ01000043.1"/>
</dbReference>
<feature type="domain" description="DUF8159" evidence="2">
    <location>
        <begin position="75"/>
        <end position="179"/>
    </location>
</feature>
<evidence type="ECO:0000313" key="4">
    <source>
        <dbReference type="Proteomes" id="UP000011592"/>
    </source>
</evidence>
<proteinExistence type="predicted"/>
<feature type="region of interest" description="Disordered" evidence="1">
    <location>
        <begin position="21"/>
        <end position="71"/>
    </location>
</feature>
<comment type="caution">
    <text evidence="3">The sequence shown here is derived from an EMBL/GenBank/DDBJ whole genome shotgun (WGS) entry which is preliminary data.</text>
</comment>
<organism evidence="3 4">
    <name type="scientific">Natrinema gari JCM 14663</name>
    <dbReference type="NCBI Taxonomy" id="1230459"/>
    <lineage>
        <taxon>Archaea</taxon>
        <taxon>Methanobacteriati</taxon>
        <taxon>Methanobacteriota</taxon>
        <taxon>Stenosarchaea group</taxon>
        <taxon>Halobacteria</taxon>
        <taxon>Halobacteriales</taxon>
        <taxon>Natrialbaceae</taxon>
        <taxon>Natrinema</taxon>
    </lineage>
</organism>
<dbReference type="Proteomes" id="UP000011592">
    <property type="component" value="Unassembled WGS sequence"/>
</dbReference>
<protein>
    <recommendedName>
        <fullName evidence="2">DUF8159 domain-containing protein</fullName>
    </recommendedName>
</protein>
<sequence>MERRKILLGSGAALATVLAGCSSDETDDDSASDSDGDESLADDGGDETDGTDGTDGTDDTDDGTEIPGLDSDKLTLDSTKISIKDVNKDGDEIDIIATTTTTDPETLTAELESLGRTLTAAITDAEKFAAAINSISWVLEKDGAKVMSFYVDVKWALAYINDEMNEDEFVENVLDTTDETY</sequence>
<keyword evidence="4" id="KW-1185">Reference proteome</keyword>
<evidence type="ECO:0000256" key="1">
    <source>
        <dbReference type="SAM" id="MobiDB-lite"/>
    </source>
</evidence>
<dbReference type="Pfam" id="PF26490">
    <property type="entry name" value="DUF8159"/>
    <property type="match status" value="1"/>
</dbReference>
<accession>L9Z463</accession>